<evidence type="ECO:0008006" key="4">
    <source>
        <dbReference type="Google" id="ProtNLM"/>
    </source>
</evidence>
<proteinExistence type="predicted"/>
<dbReference type="EMBL" id="BTRK01000001">
    <property type="protein sequence ID" value="GMR32675.1"/>
    <property type="molecule type" value="Genomic_DNA"/>
</dbReference>
<accession>A0AAN5C6N0</accession>
<keyword evidence="3" id="KW-1185">Reference proteome</keyword>
<reference evidence="3" key="1">
    <citation type="submission" date="2022-10" db="EMBL/GenBank/DDBJ databases">
        <title>Genome assembly of Pristionchus species.</title>
        <authorList>
            <person name="Yoshida K."/>
            <person name="Sommer R.J."/>
        </authorList>
    </citation>
    <scope>NUCLEOTIDE SEQUENCE [LARGE SCALE GENOMIC DNA]</scope>
    <source>
        <strain evidence="3">RS5460</strain>
    </source>
</reference>
<dbReference type="AlphaFoldDB" id="A0AAN5C6N0"/>
<dbReference type="GO" id="GO:0005763">
    <property type="term" value="C:mitochondrial small ribosomal subunit"/>
    <property type="evidence" value="ECO:0007669"/>
    <property type="project" value="TreeGrafter"/>
</dbReference>
<evidence type="ECO:0000256" key="1">
    <source>
        <dbReference type="SAM" id="MobiDB-lite"/>
    </source>
</evidence>
<feature type="region of interest" description="Disordered" evidence="1">
    <location>
        <begin position="157"/>
        <end position="199"/>
    </location>
</feature>
<sequence>MNVSLRARTSLLRLVQRSRTITSVPSENETTSSSSIDNFFDEFIENLGKSAMETSNKGLSFATMLRRSKFMQLGAFDGRVLIGKVMRRVADDLYIDLGLKFHAVCKAPAVNNEVYVRNALVMVRLHDPELSERFLGSSRDLTLLEADATLMRLVYSPLGTPKPRAQSKEQEKSTGSEESKEEVKTTESEESKEELKKNE</sequence>
<evidence type="ECO:0000313" key="3">
    <source>
        <dbReference type="Proteomes" id="UP001328107"/>
    </source>
</evidence>
<protein>
    <recommendedName>
        <fullName evidence="4">Mrps-28</fullName>
    </recommendedName>
</protein>
<dbReference type="PANTHER" id="PTHR13447:SF2">
    <property type="entry name" value="SMALL RIBOSOMAL SUBUNIT PROTEIN BS1M"/>
    <property type="match status" value="1"/>
</dbReference>
<evidence type="ECO:0000313" key="2">
    <source>
        <dbReference type="EMBL" id="GMR32675.1"/>
    </source>
</evidence>
<name>A0AAN5C6N0_9BILA</name>
<gene>
    <name evidence="2" type="ORF">PMAYCL1PPCAC_02870</name>
</gene>
<organism evidence="2 3">
    <name type="scientific">Pristionchus mayeri</name>
    <dbReference type="NCBI Taxonomy" id="1317129"/>
    <lineage>
        <taxon>Eukaryota</taxon>
        <taxon>Metazoa</taxon>
        <taxon>Ecdysozoa</taxon>
        <taxon>Nematoda</taxon>
        <taxon>Chromadorea</taxon>
        <taxon>Rhabditida</taxon>
        <taxon>Rhabditina</taxon>
        <taxon>Diplogasteromorpha</taxon>
        <taxon>Diplogasteroidea</taxon>
        <taxon>Neodiplogasteridae</taxon>
        <taxon>Pristionchus</taxon>
    </lineage>
</organism>
<dbReference type="PANTHER" id="PTHR13447">
    <property type="entry name" value="MITOCHONDRIAL 28S RIBOSOMAL PROTEIN S28"/>
    <property type="match status" value="1"/>
</dbReference>
<dbReference type="InterPro" id="IPR019375">
    <property type="entry name" value="Ribosomal_bS1m"/>
</dbReference>
<dbReference type="Pfam" id="PF10246">
    <property type="entry name" value="MRP-S35"/>
    <property type="match status" value="1"/>
</dbReference>
<comment type="caution">
    <text evidence="2">The sequence shown here is derived from an EMBL/GenBank/DDBJ whole genome shotgun (WGS) entry which is preliminary data.</text>
</comment>
<dbReference type="Proteomes" id="UP001328107">
    <property type="component" value="Unassembled WGS sequence"/>
</dbReference>
<feature type="compositionally biased region" description="Basic and acidic residues" evidence="1">
    <location>
        <begin position="166"/>
        <end position="199"/>
    </location>
</feature>